<dbReference type="RefSeq" id="WP_090268263.1">
    <property type="nucleotide sequence ID" value="NZ_FOEP01000002.1"/>
</dbReference>
<organism evidence="2 3">
    <name type="scientific">Thalassovita taeanensis</name>
    <dbReference type="NCBI Taxonomy" id="657014"/>
    <lineage>
        <taxon>Bacteria</taxon>
        <taxon>Pseudomonadati</taxon>
        <taxon>Pseudomonadota</taxon>
        <taxon>Alphaproteobacteria</taxon>
        <taxon>Rhodobacterales</taxon>
        <taxon>Roseobacteraceae</taxon>
        <taxon>Thalassovita</taxon>
    </lineage>
</organism>
<dbReference type="EMBL" id="FOEP01000002">
    <property type="protein sequence ID" value="SEP77307.1"/>
    <property type="molecule type" value="Genomic_DNA"/>
</dbReference>
<evidence type="ECO:0008006" key="4">
    <source>
        <dbReference type="Google" id="ProtNLM"/>
    </source>
</evidence>
<sequence length="72" mass="7659">MALICIIVGSLGGLVGLVGAAIGLLFQDYSFWQALGFYLTLSVCFPIAVLAISISLYRLAQTLPVQRVKADV</sequence>
<dbReference type="Proteomes" id="UP000198634">
    <property type="component" value="Unassembled WGS sequence"/>
</dbReference>
<evidence type="ECO:0000313" key="2">
    <source>
        <dbReference type="EMBL" id="SEP77307.1"/>
    </source>
</evidence>
<proteinExistence type="predicted"/>
<name>A0A1H9ALG1_9RHOB</name>
<dbReference type="STRING" id="657014.SAMN04488092_102176"/>
<reference evidence="2 3" key="1">
    <citation type="submission" date="2016-10" db="EMBL/GenBank/DDBJ databases">
        <authorList>
            <person name="de Groot N.N."/>
        </authorList>
    </citation>
    <scope>NUCLEOTIDE SEQUENCE [LARGE SCALE GENOMIC DNA]</scope>
    <source>
        <strain evidence="2 3">DSM 22007</strain>
    </source>
</reference>
<evidence type="ECO:0000256" key="1">
    <source>
        <dbReference type="SAM" id="Phobius"/>
    </source>
</evidence>
<keyword evidence="1" id="KW-0812">Transmembrane</keyword>
<keyword evidence="3" id="KW-1185">Reference proteome</keyword>
<feature type="transmembrane region" description="Helical" evidence="1">
    <location>
        <begin position="36"/>
        <end position="57"/>
    </location>
</feature>
<gene>
    <name evidence="2" type="ORF">SAMN04488092_102176</name>
</gene>
<dbReference type="AlphaFoldDB" id="A0A1H9ALG1"/>
<accession>A0A1H9ALG1</accession>
<evidence type="ECO:0000313" key="3">
    <source>
        <dbReference type="Proteomes" id="UP000198634"/>
    </source>
</evidence>
<keyword evidence="1" id="KW-1133">Transmembrane helix</keyword>
<protein>
    <recommendedName>
        <fullName evidence="4">Major facilitator superfamily (MFS) profile domain-containing protein</fullName>
    </recommendedName>
</protein>
<keyword evidence="1" id="KW-0472">Membrane</keyword>